<gene>
    <name evidence="1" type="ORF">MELLADRAFT_112334</name>
</gene>
<dbReference type="STRING" id="747676.F4S655"/>
<name>F4S655_MELLP</name>
<protein>
    <recommendedName>
        <fullName evidence="3">BTB domain-containing protein</fullName>
    </recommendedName>
</protein>
<reference evidence="2" key="1">
    <citation type="journal article" date="2011" name="Proc. Natl. Acad. Sci. U.S.A.">
        <title>Obligate biotrophy features unraveled by the genomic analysis of rust fungi.</title>
        <authorList>
            <person name="Duplessis S."/>
            <person name="Cuomo C.A."/>
            <person name="Lin Y.-C."/>
            <person name="Aerts A."/>
            <person name="Tisserant E."/>
            <person name="Veneault-Fourrey C."/>
            <person name="Joly D.L."/>
            <person name="Hacquard S."/>
            <person name="Amselem J."/>
            <person name="Cantarel B.L."/>
            <person name="Chiu R."/>
            <person name="Coutinho P.M."/>
            <person name="Feau N."/>
            <person name="Field M."/>
            <person name="Frey P."/>
            <person name="Gelhaye E."/>
            <person name="Goldberg J."/>
            <person name="Grabherr M.G."/>
            <person name="Kodira C.D."/>
            <person name="Kohler A."/>
            <person name="Kuees U."/>
            <person name="Lindquist E.A."/>
            <person name="Lucas S.M."/>
            <person name="Mago R."/>
            <person name="Mauceli E."/>
            <person name="Morin E."/>
            <person name="Murat C."/>
            <person name="Pangilinan J.L."/>
            <person name="Park R."/>
            <person name="Pearson M."/>
            <person name="Quesneville H."/>
            <person name="Rouhier N."/>
            <person name="Sakthikumar S."/>
            <person name="Salamov A.A."/>
            <person name="Schmutz J."/>
            <person name="Selles B."/>
            <person name="Shapiro H."/>
            <person name="Tanguay P."/>
            <person name="Tuskan G.A."/>
            <person name="Henrissat B."/>
            <person name="Van de Peer Y."/>
            <person name="Rouze P."/>
            <person name="Ellis J.G."/>
            <person name="Dodds P.N."/>
            <person name="Schein J.E."/>
            <person name="Zhong S."/>
            <person name="Hamelin R.C."/>
            <person name="Grigoriev I.V."/>
            <person name="Szabo L.J."/>
            <person name="Martin F."/>
        </authorList>
    </citation>
    <scope>NUCLEOTIDE SEQUENCE [LARGE SCALE GENOMIC DNA]</scope>
    <source>
        <strain evidence="2">98AG31 / pathotype 3-4-7</strain>
    </source>
</reference>
<dbReference type="VEuPathDB" id="FungiDB:MELLADRAFT_112334"/>
<sequence>MSSLTSNASMESSARDLVTASQLSHASRVPLTNGNAAESYYHQAYPLSTPGVDFILASSDIVSCRFAISSTKLAFQPEVFSRIDRAKIQVYAGLPLIMMDGSKEVIEIILACLDPSLVPDLSHYKFDDLVSALEAVASRSALEHVERLCLLALGAFYKLKPIHVFALAEIYGCAWMAKLASEFTLALDIDLPQHKRLLSIEAYDALDELHSYRRKQARQILNRLRLPLISHRSQCNPDQLAEIWKSSLGRIKRAAWNSPADLDMRELFSKELNKASDLLQCTECLHSIYCLVDQADQEFKMIRCWALPTSNVSTLEFPYPFGYRQKYELVIYTYNHQVAGSHNGTLFSANPR</sequence>
<dbReference type="KEGG" id="mlr:MELLADRAFT_112334"/>
<dbReference type="Proteomes" id="UP000001072">
    <property type="component" value="Unassembled WGS sequence"/>
</dbReference>
<accession>F4S655</accession>
<dbReference type="AlphaFoldDB" id="F4S655"/>
<evidence type="ECO:0008006" key="3">
    <source>
        <dbReference type="Google" id="ProtNLM"/>
    </source>
</evidence>
<keyword evidence="2" id="KW-1185">Reference proteome</keyword>
<dbReference type="InParanoid" id="F4S655"/>
<organism evidence="2">
    <name type="scientific">Melampsora larici-populina (strain 98AG31 / pathotype 3-4-7)</name>
    <name type="common">Poplar leaf rust fungus</name>
    <dbReference type="NCBI Taxonomy" id="747676"/>
    <lineage>
        <taxon>Eukaryota</taxon>
        <taxon>Fungi</taxon>
        <taxon>Dikarya</taxon>
        <taxon>Basidiomycota</taxon>
        <taxon>Pucciniomycotina</taxon>
        <taxon>Pucciniomycetes</taxon>
        <taxon>Pucciniales</taxon>
        <taxon>Melampsoraceae</taxon>
        <taxon>Melampsora</taxon>
    </lineage>
</organism>
<dbReference type="HOGENOM" id="CLU_844890_0_0_1"/>
<proteinExistence type="predicted"/>
<dbReference type="RefSeq" id="XP_007416865.1">
    <property type="nucleotide sequence ID" value="XM_007416803.1"/>
</dbReference>
<dbReference type="OrthoDB" id="3238622at2759"/>
<evidence type="ECO:0000313" key="1">
    <source>
        <dbReference type="EMBL" id="EGF99875.1"/>
    </source>
</evidence>
<dbReference type="EMBL" id="GL883153">
    <property type="protein sequence ID" value="EGF99875.1"/>
    <property type="molecule type" value="Genomic_DNA"/>
</dbReference>
<evidence type="ECO:0000313" key="2">
    <source>
        <dbReference type="Proteomes" id="UP000001072"/>
    </source>
</evidence>
<dbReference type="GeneID" id="18924643"/>